<reference evidence="2" key="1">
    <citation type="submission" date="2021-02" db="EMBL/GenBank/DDBJ databases">
        <authorList>
            <person name="Dougan E. K."/>
            <person name="Rhodes N."/>
            <person name="Thang M."/>
            <person name="Chan C."/>
        </authorList>
    </citation>
    <scope>NUCLEOTIDE SEQUENCE</scope>
</reference>
<keyword evidence="3" id="KW-1185">Reference proteome</keyword>
<dbReference type="SUPFAM" id="SSF52821">
    <property type="entry name" value="Rhodanese/Cell cycle control phosphatase"/>
    <property type="match status" value="1"/>
</dbReference>
<evidence type="ECO:0000313" key="3">
    <source>
        <dbReference type="Proteomes" id="UP000654075"/>
    </source>
</evidence>
<dbReference type="Pfam" id="PF00581">
    <property type="entry name" value="Rhodanese"/>
    <property type="match status" value="1"/>
</dbReference>
<dbReference type="CDD" id="cd00158">
    <property type="entry name" value="RHOD"/>
    <property type="match status" value="1"/>
</dbReference>
<dbReference type="EMBL" id="CAJNNV010013092">
    <property type="protein sequence ID" value="CAE8601368.1"/>
    <property type="molecule type" value="Genomic_DNA"/>
</dbReference>
<dbReference type="Proteomes" id="UP000654075">
    <property type="component" value="Unassembled WGS sequence"/>
</dbReference>
<comment type="caution">
    <text evidence="2">The sequence shown here is derived from an EMBL/GenBank/DDBJ whole genome shotgun (WGS) entry which is preliminary data.</text>
</comment>
<dbReference type="Gene3D" id="3.40.250.10">
    <property type="entry name" value="Rhodanese-like domain"/>
    <property type="match status" value="1"/>
</dbReference>
<feature type="domain" description="Rhodanese" evidence="1">
    <location>
        <begin position="38"/>
        <end position="110"/>
    </location>
</feature>
<organism evidence="2 3">
    <name type="scientific">Polarella glacialis</name>
    <name type="common">Dinoflagellate</name>
    <dbReference type="NCBI Taxonomy" id="89957"/>
    <lineage>
        <taxon>Eukaryota</taxon>
        <taxon>Sar</taxon>
        <taxon>Alveolata</taxon>
        <taxon>Dinophyceae</taxon>
        <taxon>Suessiales</taxon>
        <taxon>Suessiaceae</taxon>
        <taxon>Polarella</taxon>
    </lineage>
</organism>
<dbReference type="InterPro" id="IPR001763">
    <property type="entry name" value="Rhodanese-like_dom"/>
</dbReference>
<evidence type="ECO:0000259" key="1">
    <source>
        <dbReference type="PROSITE" id="PS50206"/>
    </source>
</evidence>
<sequence>MSTVSETQAKLNGVVESLGTAKFDLGDCTVSVAAVLATPDAYVLLDARSAEEMNVSMIPGAITKAEFDASPEKYADRAVVAYCTVGYISGACTRELRNRGHANVKNLGDEALLGYTLAQTSAGVAKPLAKADGTATNEVHTFMPDLAPLAGEGMVGKAFADPGAVLEAANASIKERLGV</sequence>
<protein>
    <recommendedName>
        <fullName evidence="1">Rhodanese domain-containing protein</fullName>
    </recommendedName>
</protein>
<gene>
    <name evidence="2" type="ORF">PGLA1383_LOCUS19662</name>
</gene>
<dbReference type="OMA" id="ISGACTR"/>
<accession>A0A813EJR6</accession>
<name>A0A813EJR6_POLGL</name>
<dbReference type="InterPro" id="IPR036873">
    <property type="entry name" value="Rhodanese-like_dom_sf"/>
</dbReference>
<proteinExistence type="predicted"/>
<evidence type="ECO:0000313" key="2">
    <source>
        <dbReference type="EMBL" id="CAE8601368.1"/>
    </source>
</evidence>
<dbReference type="OrthoDB" id="198580at2759"/>
<dbReference type="AlphaFoldDB" id="A0A813EJR6"/>
<dbReference type="PROSITE" id="PS50206">
    <property type="entry name" value="RHODANESE_3"/>
    <property type="match status" value="1"/>
</dbReference>